<evidence type="ECO:0000256" key="17">
    <source>
        <dbReference type="HAMAP-Rule" id="MF_00037"/>
    </source>
</evidence>
<dbReference type="Proteomes" id="UP000829494">
    <property type="component" value="Chromosome"/>
</dbReference>
<keyword evidence="21" id="KW-1185">Reference proteome</keyword>
<keyword evidence="7 17" id="KW-0132">Cell division</keyword>
<feature type="active site" evidence="17">
    <location>
        <position position="338"/>
    </location>
</feature>
<feature type="domain" description="FAD-binding PCMH-type" evidence="19">
    <location>
        <begin position="17"/>
        <end position="216"/>
    </location>
</feature>
<dbReference type="InterPro" id="IPR016169">
    <property type="entry name" value="FAD-bd_PCMH_sub2"/>
</dbReference>
<comment type="subcellular location">
    <subcellularLocation>
        <location evidence="3 17">Cytoplasm</location>
    </subcellularLocation>
</comment>
<dbReference type="Gene3D" id="3.30.465.10">
    <property type="match status" value="1"/>
</dbReference>
<evidence type="ECO:0000256" key="3">
    <source>
        <dbReference type="ARBA" id="ARBA00004496"/>
    </source>
</evidence>
<dbReference type="InterPro" id="IPR016167">
    <property type="entry name" value="FAD-bd_PCMH_sub1"/>
</dbReference>
<dbReference type="Gene3D" id="3.90.78.10">
    <property type="entry name" value="UDP-N-acetylenolpyruvoylglucosamine reductase, C-terminal domain"/>
    <property type="match status" value="1"/>
</dbReference>
<dbReference type="InterPro" id="IPR036635">
    <property type="entry name" value="MurB_C_sf"/>
</dbReference>
<evidence type="ECO:0000256" key="4">
    <source>
        <dbReference type="ARBA" id="ARBA00004752"/>
    </source>
</evidence>
<feature type="compositionally biased region" description="Low complexity" evidence="18">
    <location>
        <begin position="357"/>
        <end position="367"/>
    </location>
</feature>
<dbReference type="GO" id="GO:0008762">
    <property type="term" value="F:UDP-N-acetylmuramate dehydrogenase activity"/>
    <property type="evidence" value="ECO:0007669"/>
    <property type="project" value="UniProtKB-EC"/>
</dbReference>
<comment type="catalytic activity">
    <reaction evidence="16 17">
        <text>UDP-N-acetyl-alpha-D-muramate + NADP(+) = UDP-N-acetyl-3-O-(1-carboxyvinyl)-alpha-D-glucosamine + NADPH + H(+)</text>
        <dbReference type="Rhea" id="RHEA:12248"/>
        <dbReference type="ChEBI" id="CHEBI:15378"/>
        <dbReference type="ChEBI" id="CHEBI:57783"/>
        <dbReference type="ChEBI" id="CHEBI:58349"/>
        <dbReference type="ChEBI" id="CHEBI:68483"/>
        <dbReference type="ChEBI" id="CHEBI:70757"/>
        <dbReference type="EC" id="1.3.1.98"/>
    </reaction>
</comment>
<dbReference type="PANTHER" id="PTHR21071:SF4">
    <property type="entry name" value="UDP-N-ACETYLENOLPYRUVOYLGLUCOSAMINE REDUCTASE"/>
    <property type="match status" value="1"/>
</dbReference>
<evidence type="ECO:0000256" key="14">
    <source>
        <dbReference type="ARBA" id="ARBA00023306"/>
    </source>
</evidence>
<dbReference type="InterPro" id="IPR003170">
    <property type="entry name" value="MurB"/>
</dbReference>
<evidence type="ECO:0000256" key="18">
    <source>
        <dbReference type="SAM" id="MobiDB-lite"/>
    </source>
</evidence>
<dbReference type="HAMAP" id="MF_00037">
    <property type="entry name" value="MurB"/>
    <property type="match status" value="1"/>
</dbReference>
<evidence type="ECO:0000313" key="21">
    <source>
        <dbReference type="Proteomes" id="UP000829494"/>
    </source>
</evidence>
<feature type="region of interest" description="Disordered" evidence="18">
    <location>
        <begin position="346"/>
        <end position="367"/>
    </location>
</feature>
<evidence type="ECO:0000256" key="16">
    <source>
        <dbReference type="ARBA" id="ARBA00048914"/>
    </source>
</evidence>
<keyword evidence="8 17" id="KW-0285">Flavoprotein</keyword>
<evidence type="ECO:0000256" key="8">
    <source>
        <dbReference type="ARBA" id="ARBA00022630"/>
    </source>
</evidence>
<dbReference type="InterPro" id="IPR036318">
    <property type="entry name" value="FAD-bd_PCMH-like_sf"/>
</dbReference>
<comment type="similarity">
    <text evidence="5 17">Belongs to the MurB family.</text>
</comment>
<dbReference type="InterPro" id="IPR006094">
    <property type="entry name" value="Oxid_FAD_bind_N"/>
</dbReference>
<keyword evidence="6 17" id="KW-0963">Cytoplasm</keyword>
<evidence type="ECO:0000256" key="6">
    <source>
        <dbReference type="ARBA" id="ARBA00022490"/>
    </source>
</evidence>
<evidence type="ECO:0000256" key="13">
    <source>
        <dbReference type="ARBA" id="ARBA00023002"/>
    </source>
</evidence>
<dbReference type="InterPro" id="IPR011601">
    <property type="entry name" value="MurB_C"/>
</dbReference>
<evidence type="ECO:0000256" key="2">
    <source>
        <dbReference type="ARBA" id="ARBA00003921"/>
    </source>
</evidence>
<protein>
    <recommendedName>
        <fullName evidence="17">UDP-N-acetylenolpyruvoylglucosamine reductase</fullName>
        <ecNumber evidence="17">1.3.1.98</ecNumber>
    </recommendedName>
    <alternativeName>
        <fullName evidence="17">UDP-N-acetylmuramate dehydrogenase</fullName>
    </alternativeName>
</protein>
<dbReference type="PANTHER" id="PTHR21071">
    <property type="entry name" value="UDP-N-ACETYLENOLPYRUVOYLGLUCOSAMINE REDUCTASE"/>
    <property type="match status" value="1"/>
</dbReference>
<evidence type="ECO:0000313" key="20">
    <source>
        <dbReference type="EMBL" id="UNZ08282.1"/>
    </source>
</evidence>
<dbReference type="NCBIfam" id="NF010478">
    <property type="entry name" value="PRK13903.1"/>
    <property type="match status" value="1"/>
</dbReference>
<evidence type="ECO:0000256" key="11">
    <source>
        <dbReference type="ARBA" id="ARBA00022960"/>
    </source>
</evidence>
<keyword evidence="14 17" id="KW-0131">Cell cycle</keyword>
<evidence type="ECO:0000256" key="9">
    <source>
        <dbReference type="ARBA" id="ARBA00022827"/>
    </source>
</evidence>
<dbReference type="SUPFAM" id="SSF56176">
    <property type="entry name" value="FAD-binding/transporter-associated domain-like"/>
    <property type="match status" value="1"/>
</dbReference>
<feature type="active site" evidence="17">
    <location>
        <position position="166"/>
    </location>
</feature>
<keyword evidence="13 17" id="KW-0560">Oxidoreductase</keyword>
<proteinExistence type="inferred from homology"/>
<evidence type="ECO:0000256" key="7">
    <source>
        <dbReference type="ARBA" id="ARBA00022618"/>
    </source>
</evidence>
<accession>A0ABY3ZDK6</accession>
<reference evidence="20 21" key="1">
    <citation type="submission" date="2022-03" db="EMBL/GenBank/DDBJ databases">
        <title>Complete genome of Streptomyces rimosus ssp. rimosus R7 (=ATCC 10970).</title>
        <authorList>
            <person name="Beganovic S."/>
            <person name="Ruckert C."/>
            <person name="Busche T."/>
            <person name="Kalinowski J."/>
            <person name="Wittmann C."/>
        </authorList>
    </citation>
    <scope>NUCLEOTIDE SEQUENCE [LARGE SCALE GENOMIC DNA]</scope>
    <source>
        <strain evidence="20 21">R7</strain>
    </source>
</reference>
<dbReference type="Pfam" id="PF02873">
    <property type="entry name" value="MurB_C"/>
    <property type="match status" value="1"/>
</dbReference>
<dbReference type="PROSITE" id="PS51387">
    <property type="entry name" value="FAD_PCMH"/>
    <property type="match status" value="1"/>
</dbReference>
<evidence type="ECO:0000256" key="5">
    <source>
        <dbReference type="ARBA" id="ARBA00010485"/>
    </source>
</evidence>
<keyword evidence="9 17" id="KW-0274">FAD</keyword>
<dbReference type="Pfam" id="PF01565">
    <property type="entry name" value="FAD_binding_4"/>
    <property type="match status" value="1"/>
</dbReference>
<dbReference type="Gene3D" id="3.30.43.10">
    <property type="entry name" value="Uridine Diphospho-n-acetylenolpyruvylglucosamine Reductase, domain 2"/>
    <property type="match status" value="1"/>
</dbReference>
<comment type="cofactor">
    <cofactor evidence="1 17">
        <name>FAD</name>
        <dbReference type="ChEBI" id="CHEBI:57692"/>
    </cofactor>
</comment>
<gene>
    <name evidence="20" type="primary">murB2</name>
    <name evidence="17" type="synonym">murB</name>
    <name evidence="20" type="ORF">SRIMR7_39635</name>
</gene>
<keyword evidence="12 17" id="KW-0573">Peptidoglycan synthesis</keyword>
<comment type="function">
    <text evidence="2 17">Cell wall formation.</text>
</comment>
<dbReference type="SUPFAM" id="SSF56194">
    <property type="entry name" value="Uridine diphospho-N-Acetylenolpyruvylglucosamine reductase, MurB, C-terminal domain"/>
    <property type="match status" value="1"/>
</dbReference>
<keyword evidence="11 17" id="KW-0133">Cell shape</keyword>
<evidence type="ECO:0000259" key="19">
    <source>
        <dbReference type="PROSITE" id="PS51387"/>
    </source>
</evidence>
<keyword evidence="10 17" id="KW-0521">NADP</keyword>
<evidence type="ECO:0000256" key="15">
    <source>
        <dbReference type="ARBA" id="ARBA00023316"/>
    </source>
</evidence>
<comment type="pathway">
    <text evidence="4 17">Cell wall biogenesis; peptidoglycan biosynthesis.</text>
</comment>
<dbReference type="EC" id="1.3.1.98" evidence="17"/>
<feature type="active site" description="Proton donor" evidence="17">
    <location>
        <position position="243"/>
    </location>
</feature>
<evidence type="ECO:0000256" key="10">
    <source>
        <dbReference type="ARBA" id="ARBA00022857"/>
    </source>
</evidence>
<dbReference type="EMBL" id="CP094298">
    <property type="protein sequence ID" value="UNZ08282.1"/>
    <property type="molecule type" value="Genomic_DNA"/>
</dbReference>
<dbReference type="RefSeq" id="WP_003980476.1">
    <property type="nucleotide sequence ID" value="NZ_CP043497.1"/>
</dbReference>
<evidence type="ECO:0000256" key="1">
    <source>
        <dbReference type="ARBA" id="ARBA00001974"/>
    </source>
</evidence>
<organism evidence="20 21">
    <name type="scientific">Streptomyces rimosus subsp. rimosus</name>
    <dbReference type="NCBI Taxonomy" id="132474"/>
    <lineage>
        <taxon>Bacteria</taxon>
        <taxon>Bacillati</taxon>
        <taxon>Actinomycetota</taxon>
        <taxon>Actinomycetes</taxon>
        <taxon>Kitasatosporales</taxon>
        <taxon>Streptomycetaceae</taxon>
        <taxon>Streptomyces</taxon>
    </lineage>
</organism>
<sequence length="367" mass="38381">MHIAYGVPLAPMTTLHLGGPATALAELRDLADFPAVVAWANRYGTAPFCLGHGSNVLVSDAGSSRPVLRLATRGVEVRGTAPDGRVLVEAQVGHPLRDLVETTVEEGLSGLEMLSGIPGTVGATPVQNVGAYGQEIGDCLVRVRAWDWKLGRAVTLSAAECALGHRTSKFKGTTRWTLLTLVLALRPSLLSAPITYRSVAGVLDVPVGSRVPLRDAARAVLTVRRGKGMVLEDSGIDHRTVGSVFLSPEVTGAQQARLRAAGAPLNSFPDGSTRVSASWLIHRAGFGLRTAVADGVRVSSRHYTLVARSGASAASFGQAVGTVHRAVLRHTGVALTSEVDFLGDSRTYPPGWPSPAAPAGTARPPRP</sequence>
<evidence type="ECO:0000256" key="12">
    <source>
        <dbReference type="ARBA" id="ARBA00022984"/>
    </source>
</evidence>
<dbReference type="GeneID" id="66852565"/>
<name>A0ABY3ZDK6_STRRM</name>
<keyword evidence="15 17" id="KW-0961">Cell wall biogenesis/degradation</keyword>
<dbReference type="InterPro" id="IPR016166">
    <property type="entry name" value="FAD-bd_PCMH"/>
</dbReference>